<keyword evidence="1" id="KW-0808">Transferase</keyword>
<name>A0A7J0G9Z8_9ERIC</name>
<keyword evidence="1" id="KW-0418">Kinase</keyword>
<reference evidence="1 2" key="1">
    <citation type="submission" date="2019-07" db="EMBL/GenBank/DDBJ databases">
        <title>De Novo Assembly of kiwifruit Actinidia rufa.</title>
        <authorList>
            <person name="Sugita-Konishi S."/>
            <person name="Sato K."/>
            <person name="Mori E."/>
            <person name="Abe Y."/>
            <person name="Kisaki G."/>
            <person name="Hamano K."/>
            <person name="Suezawa K."/>
            <person name="Otani M."/>
            <person name="Fukuda T."/>
            <person name="Manabe T."/>
            <person name="Gomi K."/>
            <person name="Tabuchi M."/>
            <person name="Akimitsu K."/>
            <person name="Kataoka I."/>
        </authorList>
    </citation>
    <scope>NUCLEOTIDE SEQUENCE [LARGE SCALE GENOMIC DNA]</scope>
    <source>
        <strain evidence="2">cv. Fuchu</strain>
    </source>
</reference>
<evidence type="ECO:0000313" key="2">
    <source>
        <dbReference type="Proteomes" id="UP000585474"/>
    </source>
</evidence>
<organism evidence="1 2">
    <name type="scientific">Actinidia rufa</name>
    <dbReference type="NCBI Taxonomy" id="165716"/>
    <lineage>
        <taxon>Eukaryota</taxon>
        <taxon>Viridiplantae</taxon>
        <taxon>Streptophyta</taxon>
        <taxon>Embryophyta</taxon>
        <taxon>Tracheophyta</taxon>
        <taxon>Spermatophyta</taxon>
        <taxon>Magnoliopsida</taxon>
        <taxon>eudicotyledons</taxon>
        <taxon>Gunneridae</taxon>
        <taxon>Pentapetalae</taxon>
        <taxon>asterids</taxon>
        <taxon>Ericales</taxon>
        <taxon>Actinidiaceae</taxon>
        <taxon>Actinidia</taxon>
    </lineage>
</organism>
<keyword evidence="2" id="KW-1185">Reference proteome</keyword>
<dbReference type="OrthoDB" id="1564388at2759"/>
<keyword evidence="1" id="KW-0675">Receptor</keyword>
<dbReference type="Proteomes" id="UP000585474">
    <property type="component" value="Unassembled WGS sequence"/>
</dbReference>
<comment type="caution">
    <text evidence="1">The sequence shown here is derived from an EMBL/GenBank/DDBJ whole genome shotgun (WGS) entry which is preliminary data.</text>
</comment>
<dbReference type="AlphaFoldDB" id="A0A7J0G9Z8"/>
<sequence>MEAETRDLIWSCTGITLPSCRILPRQKLTVKCLADRGSERPTTGDVLWHLELAWQQQMKAAANAETRTCANVFAEAGAEEFSLTINDDGPCGHDIGNLDPTPGAEFSELVSKDFNSTSS</sequence>
<evidence type="ECO:0000313" key="1">
    <source>
        <dbReference type="EMBL" id="GFZ07627.1"/>
    </source>
</evidence>
<dbReference type="GO" id="GO:0016301">
    <property type="term" value="F:kinase activity"/>
    <property type="evidence" value="ECO:0007669"/>
    <property type="project" value="UniProtKB-KW"/>
</dbReference>
<accession>A0A7J0G9Z8</accession>
<protein>
    <submittedName>
        <fullName evidence="1">Malectin/receptor-like protein kinase family protein</fullName>
    </submittedName>
</protein>
<proteinExistence type="predicted"/>
<gene>
    <name evidence="1" type="ORF">Acr_19g0005640</name>
</gene>
<dbReference type="EMBL" id="BJWL01000019">
    <property type="protein sequence ID" value="GFZ07627.1"/>
    <property type="molecule type" value="Genomic_DNA"/>
</dbReference>